<organism evidence="1 2">
    <name type="scientific">Rhabditophanes sp. KR3021</name>
    <dbReference type="NCBI Taxonomy" id="114890"/>
    <lineage>
        <taxon>Eukaryota</taxon>
        <taxon>Metazoa</taxon>
        <taxon>Ecdysozoa</taxon>
        <taxon>Nematoda</taxon>
        <taxon>Chromadorea</taxon>
        <taxon>Rhabditida</taxon>
        <taxon>Tylenchina</taxon>
        <taxon>Panagrolaimomorpha</taxon>
        <taxon>Strongyloidoidea</taxon>
        <taxon>Alloionematidae</taxon>
        <taxon>Rhabditophanes</taxon>
    </lineage>
</organism>
<evidence type="ECO:0000313" key="1">
    <source>
        <dbReference type="Proteomes" id="UP000095286"/>
    </source>
</evidence>
<accession>A0AC35UGH0</accession>
<reference evidence="2" key="1">
    <citation type="submission" date="2016-11" db="UniProtKB">
        <authorList>
            <consortium name="WormBaseParasite"/>
        </authorList>
    </citation>
    <scope>IDENTIFICATION</scope>
    <source>
        <strain evidence="2">KR3021</strain>
    </source>
</reference>
<protein>
    <submittedName>
        <fullName evidence="2">Bestrophin homolog</fullName>
    </submittedName>
</protein>
<name>A0AC35UGH0_9BILA</name>
<dbReference type="Proteomes" id="UP000095286">
    <property type="component" value="Unplaced"/>
</dbReference>
<proteinExistence type="predicted"/>
<sequence length="72" mass="8335">MGFRLSDTFFRHCMNKFAKKVRGHLYIDDYIRCAITIHIFVSVFKGAAQPDGNTYFNYGEFLLAMMISGVCR</sequence>
<dbReference type="WBParaSite" id="RSKR_0001114400.1">
    <property type="protein sequence ID" value="RSKR_0001114400.1"/>
    <property type="gene ID" value="RSKR_0001114400"/>
</dbReference>
<evidence type="ECO:0000313" key="2">
    <source>
        <dbReference type="WBParaSite" id="RSKR_0001114400.1"/>
    </source>
</evidence>